<proteinExistence type="predicted"/>
<accession>A0ABN9LR20</accession>
<evidence type="ECO:0000313" key="1">
    <source>
        <dbReference type="EMBL" id="CAJ0948312.1"/>
    </source>
</evidence>
<gene>
    <name evidence="1" type="ORF">RIMI_LOCUS12106534</name>
</gene>
<reference evidence="1" key="1">
    <citation type="submission" date="2023-07" db="EMBL/GenBank/DDBJ databases">
        <authorList>
            <person name="Stuckert A."/>
        </authorList>
    </citation>
    <scope>NUCLEOTIDE SEQUENCE</scope>
</reference>
<evidence type="ECO:0008006" key="3">
    <source>
        <dbReference type="Google" id="ProtNLM"/>
    </source>
</evidence>
<name>A0ABN9LR20_9NEOB</name>
<dbReference type="Proteomes" id="UP001176940">
    <property type="component" value="Unassembled WGS sequence"/>
</dbReference>
<comment type="caution">
    <text evidence="1">The sequence shown here is derived from an EMBL/GenBank/DDBJ whole genome shotgun (WGS) entry which is preliminary data.</text>
</comment>
<protein>
    <recommendedName>
        <fullName evidence="3">Bacterial transcriptional activator domain-containing protein</fullName>
    </recommendedName>
</protein>
<evidence type="ECO:0000313" key="2">
    <source>
        <dbReference type="Proteomes" id="UP001176940"/>
    </source>
</evidence>
<keyword evidence="2" id="KW-1185">Reference proteome</keyword>
<organism evidence="1 2">
    <name type="scientific">Ranitomeya imitator</name>
    <name type="common">mimic poison frog</name>
    <dbReference type="NCBI Taxonomy" id="111125"/>
    <lineage>
        <taxon>Eukaryota</taxon>
        <taxon>Metazoa</taxon>
        <taxon>Chordata</taxon>
        <taxon>Craniata</taxon>
        <taxon>Vertebrata</taxon>
        <taxon>Euteleostomi</taxon>
        <taxon>Amphibia</taxon>
        <taxon>Batrachia</taxon>
        <taxon>Anura</taxon>
        <taxon>Neobatrachia</taxon>
        <taxon>Hyloidea</taxon>
        <taxon>Dendrobatidae</taxon>
        <taxon>Dendrobatinae</taxon>
        <taxon>Ranitomeya</taxon>
    </lineage>
</organism>
<sequence>MEEYVWEGSRSQRNVLDTLSRMPGNAASSEQILQSPGVQEYRRAMLNLRNQGETEESISLYKQSVKSLLGVA</sequence>
<dbReference type="EMBL" id="CAUEEQ010028279">
    <property type="protein sequence ID" value="CAJ0948312.1"/>
    <property type="molecule type" value="Genomic_DNA"/>
</dbReference>